<sequence length="46" mass="4975">PNLKRAHRASSTASVSVSELRFSQLTCLPSPSPPPRHRSRSPPPPS</sequence>
<dbReference type="AlphaFoldDB" id="A0A453CL33"/>
<reference evidence="2" key="5">
    <citation type="journal article" date="2021" name="G3 (Bethesda)">
        <title>Aegilops tauschii genome assembly Aet v5.0 features greater sequence contiguity and improved annotation.</title>
        <authorList>
            <person name="Wang L."/>
            <person name="Zhu T."/>
            <person name="Rodriguez J.C."/>
            <person name="Deal K.R."/>
            <person name="Dubcovsky J."/>
            <person name="McGuire P.E."/>
            <person name="Lux T."/>
            <person name="Spannagl M."/>
            <person name="Mayer K.F.X."/>
            <person name="Baldrich P."/>
            <person name="Meyers B.C."/>
            <person name="Huo N."/>
            <person name="Gu Y.Q."/>
            <person name="Zhou H."/>
            <person name="Devos K.M."/>
            <person name="Bennetzen J.L."/>
            <person name="Unver T."/>
            <person name="Budak H."/>
            <person name="Gulick P.J."/>
            <person name="Galiba G."/>
            <person name="Kalapos B."/>
            <person name="Nelson D.R."/>
            <person name="Li P."/>
            <person name="You F.M."/>
            <person name="Luo M.C."/>
            <person name="Dvorak J."/>
        </authorList>
    </citation>
    <scope>NUCLEOTIDE SEQUENCE [LARGE SCALE GENOMIC DNA]</scope>
    <source>
        <strain evidence="2">cv. AL8/78</strain>
    </source>
</reference>
<dbReference type="Gramene" id="AET2Gv20886200.10">
    <property type="protein sequence ID" value="AET2Gv20886200.10"/>
    <property type="gene ID" value="AET2Gv20886200"/>
</dbReference>
<reference evidence="3" key="1">
    <citation type="journal article" date="2014" name="Science">
        <title>Ancient hybridizations among the ancestral genomes of bread wheat.</title>
        <authorList>
            <consortium name="International Wheat Genome Sequencing Consortium,"/>
            <person name="Marcussen T."/>
            <person name="Sandve S.R."/>
            <person name="Heier L."/>
            <person name="Spannagl M."/>
            <person name="Pfeifer M."/>
            <person name="Jakobsen K.S."/>
            <person name="Wulff B.B."/>
            <person name="Steuernagel B."/>
            <person name="Mayer K.F."/>
            <person name="Olsen O.A."/>
        </authorList>
    </citation>
    <scope>NUCLEOTIDE SEQUENCE [LARGE SCALE GENOMIC DNA]</scope>
    <source>
        <strain evidence="3">cv. AL8/78</strain>
    </source>
</reference>
<evidence type="ECO:0000313" key="2">
    <source>
        <dbReference type="EnsemblPlants" id="AET2Gv20886200.10"/>
    </source>
</evidence>
<protein>
    <submittedName>
        <fullName evidence="2">Uncharacterized protein</fullName>
    </submittedName>
</protein>
<feature type="region of interest" description="Disordered" evidence="1">
    <location>
        <begin position="25"/>
        <end position="46"/>
    </location>
</feature>
<reference evidence="2" key="3">
    <citation type="journal article" date="2017" name="Nature">
        <title>Genome sequence of the progenitor of the wheat D genome Aegilops tauschii.</title>
        <authorList>
            <person name="Luo M.C."/>
            <person name="Gu Y.Q."/>
            <person name="Puiu D."/>
            <person name="Wang H."/>
            <person name="Twardziok S.O."/>
            <person name="Deal K.R."/>
            <person name="Huo N."/>
            <person name="Zhu T."/>
            <person name="Wang L."/>
            <person name="Wang Y."/>
            <person name="McGuire P.E."/>
            <person name="Liu S."/>
            <person name="Long H."/>
            <person name="Ramasamy R.K."/>
            <person name="Rodriguez J.C."/>
            <person name="Van S.L."/>
            <person name="Yuan L."/>
            <person name="Wang Z."/>
            <person name="Xia Z."/>
            <person name="Xiao L."/>
            <person name="Anderson O.D."/>
            <person name="Ouyang S."/>
            <person name="Liang Y."/>
            <person name="Zimin A.V."/>
            <person name="Pertea G."/>
            <person name="Qi P."/>
            <person name="Bennetzen J.L."/>
            <person name="Dai X."/>
            <person name="Dawson M.W."/>
            <person name="Muller H.G."/>
            <person name="Kugler K."/>
            <person name="Rivarola-Duarte L."/>
            <person name="Spannagl M."/>
            <person name="Mayer K.F.X."/>
            <person name="Lu F.H."/>
            <person name="Bevan M.W."/>
            <person name="Leroy P."/>
            <person name="Li P."/>
            <person name="You F.M."/>
            <person name="Sun Q."/>
            <person name="Liu Z."/>
            <person name="Lyons E."/>
            <person name="Wicker T."/>
            <person name="Salzberg S.L."/>
            <person name="Devos K.M."/>
            <person name="Dvorak J."/>
        </authorList>
    </citation>
    <scope>NUCLEOTIDE SEQUENCE [LARGE SCALE GENOMIC DNA]</scope>
    <source>
        <strain evidence="2">cv. AL8/78</strain>
    </source>
</reference>
<keyword evidence="3" id="KW-1185">Reference proteome</keyword>
<reference evidence="3" key="2">
    <citation type="journal article" date="2017" name="Nat. Plants">
        <title>The Aegilops tauschii genome reveals multiple impacts of transposons.</title>
        <authorList>
            <person name="Zhao G."/>
            <person name="Zou C."/>
            <person name="Li K."/>
            <person name="Wang K."/>
            <person name="Li T."/>
            <person name="Gao L."/>
            <person name="Zhang X."/>
            <person name="Wang H."/>
            <person name="Yang Z."/>
            <person name="Liu X."/>
            <person name="Jiang W."/>
            <person name="Mao L."/>
            <person name="Kong X."/>
            <person name="Jiao Y."/>
            <person name="Jia J."/>
        </authorList>
    </citation>
    <scope>NUCLEOTIDE SEQUENCE [LARGE SCALE GENOMIC DNA]</scope>
    <source>
        <strain evidence="3">cv. AL8/78</strain>
    </source>
</reference>
<name>A0A453CL33_AEGTS</name>
<dbReference type="EnsemblPlants" id="AET2Gv20886200.10">
    <property type="protein sequence ID" value="AET2Gv20886200.10"/>
    <property type="gene ID" value="AET2Gv20886200"/>
</dbReference>
<organism evidence="2 3">
    <name type="scientific">Aegilops tauschii subsp. strangulata</name>
    <name type="common">Goatgrass</name>
    <dbReference type="NCBI Taxonomy" id="200361"/>
    <lineage>
        <taxon>Eukaryota</taxon>
        <taxon>Viridiplantae</taxon>
        <taxon>Streptophyta</taxon>
        <taxon>Embryophyta</taxon>
        <taxon>Tracheophyta</taxon>
        <taxon>Spermatophyta</taxon>
        <taxon>Magnoliopsida</taxon>
        <taxon>Liliopsida</taxon>
        <taxon>Poales</taxon>
        <taxon>Poaceae</taxon>
        <taxon>BOP clade</taxon>
        <taxon>Pooideae</taxon>
        <taxon>Triticodae</taxon>
        <taxon>Triticeae</taxon>
        <taxon>Triticinae</taxon>
        <taxon>Aegilops</taxon>
    </lineage>
</organism>
<accession>A0A453CL33</accession>
<dbReference type="Proteomes" id="UP000015105">
    <property type="component" value="Chromosome 2D"/>
</dbReference>
<evidence type="ECO:0000256" key="1">
    <source>
        <dbReference type="SAM" id="MobiDB-lite"/>
    </source>
</evidence>
<evidence type="ECO:0000313" key="3">
    <source>
        <dbReference type="Proteomes" id="UP000015105"/>
    </source>
</evidence>
<reference evidence="2" key="4">
    <citation type="submission" date="2019-03" db="UniProtKB">
        <authorList>
            <consortium name="EnsemblPlants"/>
        </authorList>
    </citation>
    <scope>IDENTIFICATION</scope>
</reference>
<proteinExistence type="predicted"/>